<name>A0A4D9EF05_9SAUR</name>
<keyword evidence="1" id="KW-0418">Kinase</keyword>
<keyword evidence="2" id="KW-1185">Reference proteome</keyword>
<organism evidence="1 2">
    <name type="scientific">Platysternon megacephalum</name>
    <name type="common">big-headed turtle</name>
    <dbReference type="NCBI Taxonomy" id="55544"/>
    <lineage>
        <taxon>Eukaryota</taxon>
        <taxon>Metazoa</taxon>
        <taxon>Chordata</taxon>
        <taxon>Craniata</taxon>
        <taxon>Vertebrata</taxon>
        <taxon>Euteleostomi</taxon>
        <taxon>Archelosauria</taxon>
        <taxon>Testudinata</taxon>
        <taxon>Testudines</taxon>
        <taxon>Cryptodira</taxon>
        <taxon>Durocryptodira</taxon>
        <taxon>Testudinoidea</taxon>
        <taxon>Platysternidae</taxon>
        <taxon>Platysternon</taxon>
    </lineage>
</organism>
<evidence type="ECO:0000313" key="1">
    <source>
        <dbReference type="EMBL" id="TFK06183.1"/>
    </source>
</evidence>
<dbReference type="OrthoDB" id="9427394at2759"/>
<comment type="caution">
    <text evidence="1">The sequence shown here is derived from an EMBL/GenBank/DDBJ whole genome shotgun (WGS) entry which is preliminary data.</text>
</comment>
<accession>A0A4D9EF05</accession>
<sequence>MFRQVSRTSGSGCYYLNSMSPEGQEMYLRFDQTTRRSPYRMSRILARHQLLTKIQQGELLALTGF</sequence>
<proteinExistence type="predicted"/>
<reference evidence="1 2" key="2">
    <citation type="submission" date="2019-04" db="EMBL/GenBank/DDBJ databases">
        <title>The genome sequence of big-headed turtle.</title>
        <authorList>
            <person name="Gong S."/>
        </authorList>
    </citation>
    <scope>NUCLEOTIDE SEQUENCE [LARGE SCALE GENOMIC DNA]</scope>
    <source>
        <strain evidence="1">DO16091913</strain>
        <tissue evidence="1">Muscle</tissue>
    </source>
</reference>
<dbReference type="STRING" id="55544.A0A4D9EF05"/>
<evidence type="ECO:0000313" key="2">
    <source>
        <dbReference type="Proteomes" id="UP000297703"/>
    </source>
</evidence>
<dbReference type="EMBL" id="QXTE01000100">
    <property type="protein sequence ID" value="TFK06183.1"/>
    <property type="molecule type" value="Genomic_DNA"/>
</dbReference>
<protein>
    <submittedName>
        <fullName evidence="1">Uridine-cytidine kinase-like 1</fullName>
    </submittedName>
</protein>
<gene>
    <name evidence="1" type="ORF">DR999_PMT11110</name>
</gene>
<dbReference type="Proteomes" id="UP000297703">
    <property type="component" value="Unassembled WGS sequence"/>
</dbReference>
<dbReference type="GO" id="GO:0016301">
    <property type="term" value="F:kinase activity"/>
    <property type="evidence" value="ECO:0007669"/>
    <property type="project" value="UniProtKB-KW"/>
</dbReference>
<keyword evidence="1" id="KW-0808">Transferase</keyword>
<reference evidence="1 2" key="1">
    <citation type="submission" date="2019-04" db="EMBL/GenBank/DDBJ databases">
        <title>Draft genome of the big-headed turtle Platysternon megacephalum.</title>
        <authorList>
            <person name="Gong S."/>
        </authorList>
    </citation>
    <scope>NUCLEOTIDE SEQUENCE [LARGE SCALE GENOMIC DNA]</scope>
    <source>
        <strain evidence="1">DO16091913</strain>
        <tissue evidence="1">Muscle</tissue>
    </source>
</reference>
<dbReference type="AlphaFoldDB" id="A0A4D9EF05"/>